<keyword evidence="2" id="KW-0809">Transit peptide</keyword>
<feature type="repeat" description="PPR" evidence="4">
    <location>
        <begin position="75"/>
        <end position="109"/>
    </location>
</feature>
<dbReference type="EMBL" id="AP008218">
    <property type="protein sequence ID" value="BAF29528.1"/>
    <property type="molecule type" value="Genomic_DNA"/>
</dbReference>
<reference evidence="6" key="2">
    <citation type="journal article" date="2008" name="Nucleic Acids Res.">
        <title>The rice annotation project database (RAP-DB): 2008 update.</title>
        <authorList>
            <consortium name="The rice annotation project (RAP)"/>
        </authorList>
    </citation>
    <scope>GENOME REANNOTATION</scope>
    <source>
        <strain evidence="6">cv. Nipponbare</strain>
    </source>
</reference>
<comment type="similarity">
    <text evidence="3">Belongs to the PPR family. PCMP-E subfamily.</text>
</comment>
<dbReference type="Gene3D" id="1.25.40.10">
    <property type="entry name" value="Tetratricopeptide repeat domain"/>
    <property type="match status" value="1"/>
</dbReference>
<evidence type="ECO:0000313" key="5">
    <source>
        <dbReference type="EMBL" id="BAF29528.1"/>
    </source>
</evidence>
<name>A0A0P0Y8Q8_ORYSJ</name>
<dbReference type="PROSITE" id="PS51375">
    <property type="entry name" value="PPR"/>
    <property type="match status" value="1"/>
</dbReference>
<evidence type="ECO:0000256" key="3">
    <source>
        <dbReference type="ARBA" id="ARBA00061659"/>
    </source>
</evidence>
<protein>
    <submittedName>
        <fullName evidence="5">Os12g0256900 protein</fullName>
    </submittedName>
</protein>
<dbReference type="NCBIfam" id="TIGR00756">
    <property type="entry name" value="PPR"/>
    <property type="match status" value="1"/>
</dbReference>
<evidence type="ECO:0000256" key="1">
    <source>
        <dbReference type="ARBA" id="ARBA00022737"/>
    </source>
</evidence>
<dbReference type="SMR" id="A0A0P0Y8Q8"/>
<dbReference type="Pfam" id="PF20431">
    <property type="entry name" value="E_motif"/>
    <property type="match status" value="1"/>
</dbReference>
<dbReference type="KEGG" id="dosa:Os12g0256900"/>
<evidence type="ECO:0000313" key="6">
    <source>
        <dbReference type="Proteomes" id="UP000000763"/>
    </source>
</evidence>
<evidence type="ECO:0000256" key="2">
    <source>
        <dbReference type="ARBA" id="ARBA00022946"/>
    </source>
</evidence>
<dbReference type="InterPro" id="IPR046848">
    <property type="entry name" value="E_motif"/>
</dbReference>
<dbReference type="Pfam" id="PF01535">
    <property type="entry name" value="PPR"/>
    <property type="match status" value="1"/>
</dbReference>
<dbReference type="FunFam" id="1.25.40.10:FF:000797">
    <property type="entry name" value="Pentatricopeptide repeat-containing protein chloroplastic"/>
    <property type="match status" value="1"/>
</dbReference>
<dbReference type="OMA" id="MACARDP"/>
<gene>
    <name evidence="5" type="ordered locus">Os12g0256900</name>
</gene>
<dbReference type="InterPro" id="IPR046960">
    <property type="entry name" value="PPR_At4g14850-like_plant"/>
</dbReference>
<sequence>MVAQNIEPQQMHYACMVDLLGRAGQLSKCAEIIRDMPFPANSDVWGALLGACRIHGNIELAQWAAEHLFELKPEHSGYYTLMINMYAETGRWNEANKIRKLMKSRKVQKNPAYSWVQDQDGNKLQAFLVGDG</sequence>
<dbReference type="InterPro" id="IPR011990">
    <property type="entry name" value="TPR-like_helical_dom_sf"/>
</dbReference>
<accession>A0A0P0Y8Q8</accession>
<dbReference type="PANTHER" id="PTHR47926">
    <property type="entry name" value="PENTATRICOPEPTIDE REPEAT-CONTAINING PROTEIN"/>
    <property type="match status" value="1"/>
</dbReference>
<evidence type="ECO:0000256" key="4">
    <source>
        <dbReference type="PROSITE-ProRule" id="PRU00708"/>
    </source>
</evidence>
<dbReference type="GO" id="GO:0003723">
    <property type="term" value="F:RNA binding"/>
    <property type="evidence" value="ECO:0007669"/>
    <property type="project" value="InterPro"/>
</dbReference>
<dbReference type="PANTHER" id="PTHR47926:SF427">
    <property type="entry name" value="TETRATRICOPEPTIDE-LIKE HELICAL DOMAIN SUPERFAMILY"/>
    <property type="match status" value="1"/>
</dbReference>
<dbReference type="InterPro" id="IPR002885">
    <property type="entry name" value="PPR_rpt"/>
</dbReference>
<organism evidence="5 6">
    <name type="scientific">Oryza sativa subsp. japonica</name>
    <name type="common">Rice</name>
    <dbReference type="NCBI Taxonomy" id="39947"/>
    <lineage>
        <taxon>Eukaryota</taxon>
        <taxon>Viridiplantae</taxon>
        <taxon>Streptophyta</taxon>
        <taxon>Embryophyta</taxon>
        <taxon>Tracheophyta</taxon>
        <taxon>Spermatophyta</taxon>
        <taxon>Magnoliopsida</taxon>
        <taxon>Liliopsida</taxon>
        <taxon>Poales</taxon>
        <taxon>Poaceae</taxon>
        <taxon>BOP clade</taxon>
        <taxon>Oryzoideae</taxon>
        <taxon>Oryzeae</taxon>
        <taxon>Oryzinae</taxon>
        <taxon>Oryza</taxon>
        <taxon>Oryza sativa</taxon>
    </lineage>
</organism>
<reference evidence="5 6" key="1">
    <citation type="journal article" date="2005" name="Nature">
        <title>The map-based sequence of the rice genome.</title>
        <authorList>
            <consortium name="International rice genome sequencing project (IRGSP)"/>
            <person name="Matsumoto T."/>
            <person name="Wu J."/>
            <person name="Kanamori H."/>
            <person name="Katayose Y."/>
            <person name="Fujisawa M."/>
            <person name="Namiki N."/>
            <person name="Mizuno H."/>
            <person name="Yamamoto K."/>
            <person name="Antonio B.A."/>
            <person name="Baba T."/>
            <person name="Sakata K."/>
            <person name="Nagamura Y."/>
            <person name="Aoki H."/>
            <person name="Arikawa K."/>
            <person name="Arita K."/>
            <person name="Bito T."/>
            <person name="Chiden Y."/>
            <person name="Fujitsuka N."/>
            <person name="Fukunaka R."/>
            <person name="Hamada M."/>
            <person name="Harada C."/>
            <person name="Hayashi A."/>
            <person name="Hijishita S."/>
            <person name="Honda M."/>
            <person name="Hosokawa S."/>
            <person name="Ichikawa Y."/>
            <person name="Idonuma A."/>
            <person name="Iijima M."/>
            <person name="Ikeda M."/>
            <person name="Ikeno M."/>
            <person name="Ito K."/>
            <person name="Ito S."/>
            <person name="Ito T."/>
            <person name="Ito Y."/>
            <person name="Ito Y."/>
            <person name="Iwabuchi A."/>
            <person name="Kamiya K."/>
            <person name="Karasawa W."/>
            <person name="Kurita K."/>
            <person name="Katagiri S."/>
            <person name="Kikuta A."/>
            <person name="Kobayashi H."/>
            <person name="Kobayashi N."/>
            <person name="Machita K."/>
            <person name="Maehara T."/>
            <person name="Masukawa M."/>
            <person name="Mizubayashi T."/>
            <person name="Mukai Y."/>
            <person name="Nagasaki H."/>
            <person name="Nagata Y."/>
            <person name="Naito S."/>
            <person name="Nakashima M."/>
            <person name="Nakama Y."/>
            <person name="Nakamichi Y."/>
            <person name="Nakamura M."/>
            <person name="Meguro A."/>
            <person name="Negishi M."/>
            <person name="Ohta I."/>
            <person name="Ohta T."/>
            <person name="Okamoto M."/>
            <person name="Ono N."/>
            <person name="Saji S."/>
            <person name="Sakaguchi M."/>
            <person name="Sakai K."/>
            <person name="Shibata M."/>
            <person name="Shimokawa T."/>
            <person name="Song J."/>
            <person name="Takazaki Y."/>
            <person name="Terasawa K."/>
            <person name="Tsugane M."/>
            <person name="Tsuji K."/>
            <person name="Ueda S."/>
            <person name="Waki K."/>
            <person name="Yamagata H."/>
            <person name="Yamamoto M."/>
            <person name="Yamamoto S."/>
            <person name="Yamane H."/>
            <person name="Yoshiki S."/>
            <person name="Yoshihara R."/>
            <person name="Yukawa K."/>
            <person name="Zhong H."/>
            <person name="Yano M."/>
            <person name="Yuan Q."/>
            <person name="Ouyang S."/>
            <person name="Liu J."/>
            <person name="Jones K.M."/>
            <person name="Gansberger K."/>
            <person name="Moffat K."/>
            <person name="Hill J."/>
            <person name="Bera J."/>
            <person name="Fadrosh D."/>
            <person name="Jin S."/>
            <person name="Johri S."/>
            <person name="Kim M."/>
            <person name="Overton L."/>
            <person name="Reardon M."/>
            <person name="Tsitrin T."/>
            <person name="Vuong H."/>
            <person name="Weaver B."/>
            <person name="Ciecko A."/>
            <person name="Tallon L."/>
            <person name="Jackson J."/>
            <person name="Pai G."/>
            <person name="Aken S.V."/>
            <person name="Utterback T."/>
            <person name="Reidmuller S."/>
            <person name="Feldblyum T."/>
            <person name="Hsiao J."/>
            <person name="Zismann V."/>
            <person name="Iobst S."/>
            <person name="de Vazeille A.R."/>
            <person name="Buell C.R."/>
            <person name="Ying K."/>
            <person name="Li Y."/>
            <person name="Lu T."/>
            <person name="Huang Y."/>
            <person name="Zhao Q."/>
            <person name="Feng Q."/>
            <person name="Zhang L."/>
            <person name="Zhu J."/>
            <person name="Weng Q."/>
            <person name="Mu J."/>
            <person name="Lu Y."/>
            <person name="Fan D."/>
            <person name="Liu Y."/>
            <person name="Guan J."/>
            <person name="Zhang Y."/>
            <person name="Yu S."/>
            <person name="Liu X."/>
            <person name="Zhang Y."/>
            <person name="Hong G."/>
            <person name="Han B."/>
            <person name="Choisne N."/>
            <person name="Demange N."/>
            <person name="Orjeda G."/>
            <person name="Samain S."/>
            <person name="Cattolico L."/>
            <person name="Pelletier E."/>
            <person name="Couloux A."/>
            <person name="Segurens B."/>
            <person name="Wincker P."/>
            <person name="D'Hont A."/>
            <person name="Scarpelli C."/>
            <person name="Weissenbach J."/>
            <person name="Salanoubat M."/>
            <person name="Quetier F."/>
            <person name="Yu Y."/>
            <person name="Kim H.R."/>
            <person name="Rambo T."/>
            <person name="Currie J."/>
            <person name="Collura K."/>
            <person name="Luo M."/>
            <person name="Yang T."/>
            <person name="Ammiraju J.S.S."/>
            <person name="Engler F."/>
            <person name="Soderlund C."/>
            <person name="Wing R.A."/>
            <person name="Palmer L.E."/>
            <person name="de la Bastide M."/>
            <person name="Spiegel L."/>
            <person name="Nascimento L."/>
            <person name="Zutavern T."/>
            <person name="O'Shaughnessy A."/>
            <person name="Dike S."/>
            <person name="Dedhia N."/>
            <person name="Preston R."/>
            <person name="Balija V."/>
            <person name="McCombie W.R."/>
            <person name="Chow T."/>
            <person name="Chen H."/>
            <person name="Chung M."/>
            <person name="Chen C."/>
            <person name="Shaw J."/>
            <person name="Wu H."/>
            <person name="Hsiao K."/>
            <person name="Chao Y."/>
            <person name="Chu M."/>
            <person name="Cheng C."/>
            <person name="Hour A."/>
            <person name="Lee P."/>
            <person name="Lin S."/>
            <person name="Lin Y."/>
            <person name="Liou J."/>
            <person name="Liu S."/>
            <person name="Hsing Y."/>
            <person name="Raghuvanshi S."/>
            <person name="Mohanty A."/>
            <person name="Bharti A.K."/>
            <person name="Gaur A."/>
            <person name="Gupta V."/>
            <person name="Kumar D."/>
            <person name="Ravi V."/>
            <person name="Vij S."/>
            <person name="Kapur A."/>
            <person name="Khurana P."/>
            <person name="Khurana P."/>
            <person name="Khurana J.P."/>
            <person name="Tyagi A.K."/>
            <person name="Gaikwad K."/>
            <person name="Singh A."/>
            <person name="Dalal V."/>
            <person name="Srivastava S."/>
            <person name="Dixit A."/>
            <person name="Pal A.K."/>
            <person name="Ghazi I.A."/>
            <person name="Yadav M."/>
            <person name="Pandit A."/>
            <person name="Bhargava A."/>
            <person name="Sureshbabu K."/>
            <person name="Batra K."/>
            <person name="Sharma T.R."/>
            <person name="Mohapatra T."/>
            <person name="Singh N.K."/>
            <person name="Messing J."/>
            <person name="Nelson A.B."/>
            <person name="Fuks G."/>
            <person name="Kavchok S."/>
            <person name="Keizer G."/>
            <person name="Linton E."/>
            <person name="Llaca V."/>
            <person name="Song R."/>
            <person name="Tanyolac B."/>
            <person name="Young S."/>
            <person name="Ho-Il K."/>
            <person name="Hahn J.H."/>
            <person name="Sangsakoo G."/>
            <person name="Vanavichit A."/>
            <person name="de Mattos Luiz.A.T."/>
            <person name="Zimmer P.D."/>
            <person name="Malone G."/>
            <person name="Dellagostin O."/>
            <person name="de Oliveira A.C."/>
            <person name="Bevan M."/>
            <person name="Bancroft I."/>
            <person name="Minx P."/>
            <person name="Cordum H."/>
            <person name="Wilson R."/>
            <person name="Cheng Z."/>
            <person name="Jin W."/>
            <person name="Jiang J."/>
            <person name="Leong S.A."/>
            <person name="Iwama H."/>
            <person name="Gojobori T."/>
            <person name="Itoh T."/>
            <person name="Niimura Y."/>
            <person name="Fujii Y."/>
            <person name="Habara T."/>
            <person name="Sakai H."/>
            <person name="Sato Y."/>
            <person name="Wilson G."/>
            <person name="Kumar K."/>
            <person name="McCouch S."/>
            <person name="Juretic N."/>
            <person name="Hoen D."/>
            <person name="Wright S."/>
            <person name="Bruskiewich R."/>
            <person name="Bureau T."/>
            <person name="Miyao A."/>
            <person name="Hirochika H."/>
            <person name="Nishikawa T."/>
            <person name="Kadowaki K."/>
            <person name="Sugiura M."/>
            <person name="Burr B."/>
            <person name="Sasaki T."/>
        </authorList>
    </citation>
    <scope>NUCLEOTIDE SEQUENCE [LARGE SCALE GENOMIC DNA]</scope>
    <source>
        <strain evidence="6">cv. Nipponbare</strain>
    </source>
</reference>
<dbReference type="Proteomes" id="UP000000763">
    <property type="component" value="Chromosome 12"/>
</dbReference>
<dbReference type="GO" id="GO:0005737">
    <property type="term" value="C:cytoplasm"/>
    <property type="evidence" value="ECO:0007669"/>
    <property type="project" value="UniProtKB-ARBA"/>
</dbReference>
<keyword evidence="1" id="KW-0677">Repeat</keyword>
<dbReference type="GO" id="GO:0009451">
    <property type="term" value="P:RNA modification"/>
    <property type="evidence" value="ECO:0007669"/>
    <property type="project" value="InterPro"/>
</dbReference>
<proteinExistence type="inferred from homology"/>
<dbReference type="Gramene" id="Os12t0256900-01">
    <property type="protein sequence ID" value="Os12t0256900-01"/>
    <property type="gene ID" value="Os12g0256900"/>
</dbReference>
<dbReference type="AlphaFoldDB" id="A0A0P0Y8Q8"/>